<comment type="caution">
    <text evidence="2">The sequence shown here is derived from an EMBL/GenBank/DDBJ whole genome shotgun (WGS) entry which is preliminary data.</text>
</comment>
<keyword evidence="1" id="KW-0732">Signal</keyword>
<protein>
    <submittedName>
        <fullName evidence="2">Uncharacterized protein</fullName>
    </submittedName>
</protein>
<sequence length="113" mass="12011">MRVLARAVAAVLVSLLLMLSGTQEAAALRSGPVESGGASTAELYVGESGAVVTAQRRLSRTARGSTPLGVQVRRAYPTLVRQNHPCAAHQPKVLWHERAALAAARAHHRVLRC</sequence>
<name>A0ABQ2MRB8_9ACTN</name>
<reference evidence="3" key="1">
    <citation type="journal article" date="2019" name="Int. J. Syst. Evol. Microbiol.">
        <title>The Global Catalogue of Microorganisms (GCM) 10K type strain sequencing project: providing services to taxonomists for standard genome sequencing and annotation.</title>
        <authorList>
            <consortium name="The Broad Institute Genomics Platform"/>
            <consortium name="The Broad Institute Genome Sequencing Center for Infectious Disease"/>
            <person name="Wu L."/>
            <person name="Ma J."/>
        </authorList>
    </citation>
    <scope>NUCLEOTIDE SEQUENCE [LARGE SCALE GENOMIC DNA]</scope>
    <source>
        <strain evidence="3">CGMCC 4.7349</strain>
    </source>
</reference>
<proteinExistence type="predicted"/>
<feature type="chain" id="PRO_5047478605" evidence="1">
    <location>
        <begin position="26"/>
        <end position="113"/>
    </location>
</feature>
<evidence type="ECO:0000256" key="1">
    <source>
        <dbReference type="SAM" id="SignalP"/>
    </source>
</evidence>
<accession>A0ABQ2MRB8</accession>
<feature type="signal peptide" evidence="1">
    <location>
        <begin position="1"/>
        <end position="25"/>
    </location>
</feature>
<organism evidence="2 3">
    <name type="scientific">Streptomyces lasiicapitis</name>
    <dbReference type="NCBI Taxonomy" id="1923961"/>
    <lineage>
        <taxon>Bacteria</taxon>
        <taxon>Bacillati</taxon>
        <taxon>Actinomycetota</taxon>
        <taxon>Actinomycetes</taxon>
        <taxon>Kitasatosporales</taxon>
        <taxon>Streptomycetaceae</taxon>
        <taxon>Streptomyces</taxon>
    </lineage>
</organism>
<gene>
    <name evidence="2" type="ORF">GCM10012286_65510</name>
</gene>
<dbReference type="EMBL" id="BMNG01000016">
    <property type="protein sequence ID" value="GGO54828.1"/>
    <property type="molecule type" value="Genomic_DNA"/>
</dbReference>
<evidence type="ECO:0000313" key="3">
    <source>
        <dbReference type="Proteomes" id="UP000656881"/>
    </source>
</evidence>
<keyword evidence="3" id="KW-1185">Reference proteome</keyword>
<dbReference type="Proteomes" id="UP000656881">
    <property type="component" value="Unassembled WGS sequence"/>
</dbReference>
<evidence type="ECO:0000313" key="2">
    <source>
        <dbReference type="EMBL" id="GGO54828.1"/>
    </source>
</evidence>